<dbReference type="InterPro" id="IPR005302">
    <property type="entry name" value="MoCF_Sase_C"/>
</dbReference>
<evidence type="ECO:0000313" key="2">
    <source>
        <dbReference type="EMBL" id="KAJ9607085.1"/>
    </source>
</evidence>
<dbReference type="AlphaFoldDB" id="A0AA38X582"/>
<evidence type="ECO:0000259" key="1">
    <source>
        <dbReference type="PROSITE" id="PS51340"/>
    </source>
</evidence>
<proteinExistence type="predicted"/>
<dbReference type="SUPFAM" id="SSF141673">
    <property type="entry name" value="MOSC N-terminal domain-like"/>
    <property type="match status" value="1"/>
</dbReference>
<dbReference type="InterPro" id="IPR011037">
    <property type="entry name" value="Pyrv_Knase-like_insert_dom_sf"/>
</dbReference>
<dbReference type="GO" id="GO:0030170">
    <property type="term" value="F:pyridoxal phosphate binding"/>
    <property type="evidence" value="ECO:0007669"/>
    <property type="project" value="InterPro"/>
</dbReference>
<dbReference type="PANTHER" id="PTHR14237:SF19">
    <property type="entry name" value="MITOCHONDRIAL AMIDOXIME REDUCING COMPONENT 1"/>
    <property type="match status" value="1"/>
</dbReference>
<dbReference type="InterPro" id="IPR005303">
    <property type="entry name" value="MOCOS_middle"/>
</dbReference>
<keyword evidence="3" id="KW-1185">Reference proteome</keyword>
<feature type="domain" description="MOSC" evidence="1">
    <location>
        <begin position="142"/>
        <end position="305"/>
    </location>
</feature>
<accession>A0AA38X582</accession>
<evidence type="ECO:0000313" key="3">
    <source>
        <dbReference type="Proteomes" id="UP001172673"/>
    </source>
</evidence>
<gene>
    <name evidence="2" type="ORF">H2200_008157</name>
</gene>
<reference evidence="2" key="1">
    <citation type="submission" date="2022-10" db="EMBL/GenBank/DDBJ databases">
        <title>Culturing micro-colonial fungi from biological soil crusts in the Mojave desert and describing Neophaeococcomyces mojavensis, and introducing the new genera and species Taxawa tesnikishii.</title>
        <authorList>
            <person name="Kurbessoian T."/>
            <person name="Stajich J.E."/>
        </authorList>
    </citation>
    <scope>NUCLEOTIDE SEQUENCE</scope>
    <source>
        <strain evidence="2">TK_41</strain>
    </source>
</reference>
<organism evidence="2 3">
    <name type="scientific">Cladophialophora chaetospira</name>
    <dbReference type="NCBI Taxonomy" id="386627"/>
    <lineage>
        <taxon>Eukaryota</taxon>
        <taxon>Fungi</taxon>
        <taxon>Dikarya</taxon>
        <taxon>Ascomycota</taxon>
        <taxon>Pezizomycotina</taxon>
        <taxon>Eurotiomycetes</taxon>
        <taxon>Chaetothyriomycetidae</taxon>
        <taxon>Chaetothyriales</taxon>
        <taxon>Herpotrichiellaceae</taxon>
        <taxon>Cladophialophora</taxon>
    </lineage>
</organism>
<dbReference type="EMBL" id="JAPDRK010000012">
    <property type="protein sequence ID" value="KAJ9607085.1"/>
    <property type="molecule type" value="Genomic_DNA"/>
</dbReference>
<sequence>MAHTVSEITDLRVYPIKSCRGIQLKSANLTRQGLEMDRRWMFIDTENKFITIRSKPQMTLINTSIDQESDSLVITIGHDKGKQVKVPIHPSQEWLDENTKDVSVDIWEYITDAYAYTDPNMLALFKEFFEEDVRLVVKGPEPRICRGNGDPKRLGRTETVNFPDVLPIQIASESSLAELNSRLKEKGESEITIERFRPNVIIKGGEPWSEDSWKTVRINGDSSYWTTLKGGNLHAIDVDVVARCARCTVPNVNPDTAEKHAHQPWDLLVSYRRVDEGIKFKPCFGMLCCPRNEGNIDVGMRFEVMEVTDQHRYAKGF</sequence>
<dbReference type="Pfam" id="PF03473">
    <property type="entry name" value="MOSC"/>
    <property type="match status" value="1"/>
</dbReference>
<dbReference type="PROSITE" id="PS51340">
    <property type="entry name" value="MOSC"/>
    <property type="match status" value="1"/>
</dbReference>
<dbReference type="Proteomes" id="UP001172673">
    <property type="component" value="Unassembled WGS sequence"/>
</dbReference>
<dbReference type="GO" id="GO:0030151">
    <property type="term" value="F:molybdenum ion binding"/>
    <property type="evidence" value="ECO:0007669"/>
    <property type="project" value="InterPro"/>
</dbReference>
<dbReference type="GO" id="GO:0003824">
    <property type="term" value="F:catalytic activity"/>
    <property type="evidence" value="ECO:0007669"/>
    <property type="project" value="InterPro"/>
</dbReference>
<comment type="caution">
    <text evidence="2">The sequence shown here is derived from an EMBL/GenBank/DDBJ whole genome shotgun (WGS) entry which is preliminary data.</text>
</comment>
<protein>
    <recommendedName>
        <fullName evidence="1">MOSC domain-containing protein</fullName>
    </recommendedName>
</protein>
<dbReference type="Pfam" id="PF03476">
    <property type="entry name" value="MOSC_N"/>
    <property type="match status" value="1"/>
</dbReference>
<name>A0AA38X582_9EURO</name>
<dbReference type="SUPFAM" id="SSF50800">
    <property type="entry name" value="PK beta-barrel domain-like"/>
    <property type="match status" value="1"/>
</dbReference>
<dbReference type="PANTHER" id="PTHR14237">
    <property type="entry name" value="MOLYBDOPTERIN COFACTOR SULFURASE MOSC"/>
    <property type="match status" value="1"/>
</dbReference>